<comment type="caution">
    <text evidence="1">The sequence shown here is derived from an EMBL/GenBank/DDBJ whole genome shotgun (WGS) entry which is preliminary data.</text>
</comment>
<sequence>MRNGIEVAKNGAKMQGLFCYLGVSNGNTQEGSLHCDVLLFDTLLVLLPRKGSLSLALRTKENKYNVNGHFEQTRQVALYNEALYNEGKTDEIVQETHLWEDNAQVVVKIPMRNLASIDLVRSIKRVGATCALELD</sequence>
<reference evidence="1 2" key="1">
    <citation type="submission" date="2023-12" db="EMBL/GenBank/DDBJ databases">
        <title>A high-quality genome assembly for Dillenia turbinata (Dilleniales).</title>
        <authorList>
            <person name="Chanderbali A."/>
        </authorList>
    </citation>
    <scope>NUCLEOTIDE SEQUENCE [LARGE SCALE GENOMIC DNA]</scope>
    <source>
        <strain evidence="1">LSX21</strain>
        <tissue evidence="1">Leaf</tissue>
    </source>
</reference>
<accession>A0AAN8VIB8</accession>
<dbReference type="Proteomes" id="UP001370490">
    <property type="component" value="Unassembled WGS sequence"/>
</dbReference>
<organism evidence="1 2">
    <name type="scientific">Dillenia turbinata</name>
    <dbReference type="NCBI Taxonomy" id="194707"/>
    <lineage>
        <taxon>Eukaryota</taxon>
        <taxon>Viridiplantae</taxon>
        <taxon>Streptophyta</taxon>
        <taxon>Embryophyta</taxon>
        <taxon>Tracheophyta</taxon>
        <taxon>Spermatophyta</taxon>
        <taxon>Magnoliopsida</taxon>
        <taxon>eudicotyledons</taxon>
        <taxon>Gunneridae</taxon>
        <taxon>Pentapetalae</taxon>
        <taxon>Dilleniales</taxon>
        <taxon>Dilleniaceae</taxon>
        <taxon>Dillenia</taxon>
    </lineage>
</organism>
<dbReference type="EMBL" id="JBAMMX010000008">
    <property type="protein sequence ID" value="KAK6934765.1"/>
    <property type="molecule type" value="Genomic_DNA"/>
</dbReference>
<evidence type="ECO:0000313" key="2">
    <source>
        <dbReference type="Proteomes" id="UP001370490"/>
    </source>
</evidence>
<proteinExistence type="predicted"/>
<evidence type="ECO:0000313" key="1">
    <source>
        <dbReference type="EMBL" id="KAK6934765.1"/>
    </source>
</evidence>
<keyword evidence="2" id="KW-1185">Reference proteome</keyword>
<protein>
    <submittedName>
        <fullName evidence="1">Uncharacterized protein</fullName>
    </submittedName>
</protein>
<gene>
    <name evidence="1" type="ORF">RJ641_034920</name>
</gene>
<dbReference type="AlphaFoldDB" id="A0AAN8VIB8"/>
<name>A0AAN8VIB8_9MAGN</name>